<name>A0AA43XI06_9CLOT</name>
<dbReference type="PROSITE" id="PS51257">
    <property type="entry name" value="PROKAR_LIPOPROTEIN"/>
    <property type="match status" value="1"/>
</dbReference>
<dbReference type="GO" id="GO:0042597">
    <property type="term" value="C:periplasmic space"/>
    <property type="evidence" value="ECO:0007669"/>
    <property type="project" value="UniProtKB-ARBA"/>
</dbReference>
<dbReference type="CDD" id="cd08504">
    <property type="entry name" value="PBP2_OppA"/>
    <property type="match status" value="1"/>
</dbReference>
<dbReference type="PIRSF" id="PIRSF002741">
    <property type="entry name" value="MppA"/>
    <property type="match status" value="1"/>
</dbReference>
<evidence type="ECO:0000313" key="8">
    <source>
        <dbReference type="Proteomes" id="UP000449710"/>
    </source>
</evidence>
<organism evidence="7 8">
    <name type="scientific">Isachenkonia alkalipeptolytica</name>
    <dbReference type="NCBI Taxonomy" id="2565777"/>
    <lineage>
        <taxon>Bacteria</taxon>
        <taxon>Bacillati</taxon>
        <taxon>Bacillota</taxon>
        <taxon>Clostridia</taxon>
        <taxon>Eubacteriales</taxon>
        <taxon>Clostridiaceae</taxon>
        <taxon>Isachenkonia</taxon>
    </lineage>
</organism>
<accession>A0AA43XI06</accession>
<dbReference type="RefSeq" id="WP_160718495.1">
    <property type="nucleotide sequence ID" value="NZ_SUMG01000001.1"/>
</dbReference>
<dbReference type="InterPro" id="IPR039424">
    <property type="entry name" value="SBP_5"/>
</dbReference>
<dbReference type="GO" id="GO:0043190">
    <property type="term" value="C:ATP-binding cassette (ABC) transporter complex"/>
    <property type="evidence" value="ECO:0007669"/>
    <property type="project" value="InterPro"/>
</dbReference>
<dbReference type="GO" id="GO:1904680">
    <property type="term" value="F:peptide transmembrane transporter activity"/>
    <property type="evidence" value="ECO:0007669"/>
    <property type="project" value="TreeGrafter"/>
</dbReference>
<dbReference type="Gene3D" id="3.90.76.10">
    <property type="entry name" value="Dipeptide-binding Protein, Domain 1"/>
    <property type="match status" value="1"/>
</dbReference>
<evidence type="ECO:0000256" key="3">
    <source>
        <dbReference type="ARBA" id="ARBA00022448"/>
    </source>
</evidence>
<evidence type="ECO:0000256" key="4">
    <source>
        <dbReference type="ARBA" id="ARBA00022729"/>
    </source>
</evidence>
<evidence type="ECO:0000256" key="2">
    <source>
        <dbReference type="ARBA" id="ARBA00005695"/>
    </source>
</evidence>
<evidence type="ECO:0000256" key="5">
    <source>
        <dbReference type="SAM" id="SignalP"/>
    </source>
</evidence>
<comment type="caution">
    <text evidence="7">The sequence shown here is derived from an EMBL/GenBank/DDBJ whole genome shotgun (WGS) entry which is preliminary data.</text>
</comment>
<dbReference type="Proteomes" id="UP000449710">
    <property type="component" value="Unassembled WGS sequence"/>
</dbReference>
<gene>
    <name evidence="7" type="ORF">ISALK_01695</name>
</gene>
<sequence length="570" mass="63888">MINLRRMLFVGVLVLCLTVVAACGSEEGAGAEAEGEHAAPGSDEAGSEEAGLVKEDQVLNMSLGAEPDSLDVAKTSDMYSNSVLLQTMETLTRLEVDEDGETVVVPGAATEWEVSEDGMEWTFHLREAKWSDGEPLTAMDYEYGVKRILNPETASPISSVLHEVKNAQKIAQGEMEISEAGIEALDDKTLVITLEYPVPYFLSLTNGRGFIPQREDIVEEHGSSYGTEADKLVFSGPFVVEEWIHNSSITLSKNENYWDADTVMLEEVNMRIINEEAALMGELESGNIDITSVTSPEWVERLDAKGGFEKLTGDLPRTAYVFMNHEVELFSNDKVRKAFSLALDREEISRDINSGMTKPAYGWVPHPITVEDENFREYAGDLVKELEARSPEPKDLFLEGLEELGIDKDPEDISVEIMLPGPPGRELGEYFQSVFSEALGINIVLDPNEWPVFQERNRQLDYEVGFKSYGGNAYNDPSSFLNLWLTDNDIVPIGWSNEEYDRLVQEASLELDEEKRMEMYKKAEEILLIEEAAMIPYSYLVENTYVQEYVKGYMQPDFGSAVLKNIYIVK</sequence>
<dbReference type="Gene3D" id="3.40.190.10">
    <property type="entry name" value="Periplasmic binding protein-like II"/>
    <property type="match status" value="1"/>
</dbReference>
<dbReference type="GO" id="GO:0015833">
    <property type="term" value="P:peptide transport"/>
    <property type="evidence" value="ECO:0007669"/>
    <property type="project" value="TreeGrafter"/>
</dbReference>
<feature type="signal peptide" evidence="5">
    <location>
        <begin position="1"/>
        <end position="21"/>
    </location>
</feature>
<keyword evidence="4 5" id="KW-0732">Signal</keyword>
<keyword evidence="8" id="KW-1185">Reference proteome</keyword>
<dbReference type="Pfam" id="PF00496">
    <property type="entry name" value="SBP_bac_5"/>
    <property type="match status" value="1"/>
</dbReference>
<reference evidence="7 8" key="1">
    <citation type="submission" date="2019-04" db="EMBL/GenBank/DDBJ databases">
        <title>Isachenkonia alkalipeptolytica gen. nov. sp. nov. a new anaerobic, alkiliphilic organothrophic bacterium capable to reduce synthesized ferrihydrite isolated from a soda lake.</title>
        <authorList>
            <person name="Toshchakov S.V."/>
            <person name="Zavarzina D.G."/>
            <person name="Zhilina T.N."/>
            <person name="Kostrikina N.A."/>
            <person name="Kublanov I.V."/>
        </authorList>
    </citation>
    <scope>NUCLEOTIDE SEQUENCE [LARGE SCALE GENOMIC DNA]</scope>
    <source>
        <strain evidence="7 8">Z-1701</strain>
    </source>
</reference>
<dbReference type="GO" id="GO:0030313">
    <property type="term" value="C:cell envelope"/>
    <property type="evidence" value="ECO:0007669"/>
    <property type="project" value="UniProtKB-SubCell"/>
</dbReference>
<keyword evidence="3" id="KW-0813">Transport</keyword>
<dbReference type="InterPro" id="IPR000914">
    <property type="entry name" value="SBP_5_dom"/>
</dbReference>
<dbReference type="PANTHER" id="PTHR30290">
    <property type="entry name" value="PERIPLASMIC BINDING COMPONENT OF ABC TRANSPORTER"/>
    <property type="match status" value="1"/>
</dbReference>
<comment type="subcellular location">
    <subcellularLocation>
        <location evidence="1">Cell envelope</location>
    </subcellularLocation>
</comment>
<evidence type="ECO:0000256" key="1">
    <source>
        <dbReference type="ARBA" id="ARBA00004196"/>
    </source>
</evidence>
<dbReference type="Gene3D" id="3.10.105.10">
    <property type="entry name" value="Dipeptide-binding Protein, Domain 3"/>
    <property type="match status" value="1"/>
</dbReference>
<comment type="similarity">
    <text evidence="2">Belongs to the bacterial solute-binding protein 5 family.</text>
</comment>
<dbReference type="FunFam" id="3.90.76.10:FF:000001">
    <property type="entry name" value="Oligopeptide ABC transporter substrate-binding protein"/>
    <property type="match status" value="1"/>
</dbReference>
<feature type="chain" id="PRO_5041255503" evidence="5">
    <location>
        <begin position="22"/>
        <end position="570"/>
    </location>
</feature>
<dbReference type="InterPro" id="IPR030678">
    <property type="entry name" value="Peptide/Ni-bd"/>
</dbReference>
<proteinExistence type="inferred from homology"/>
<dbReference type="AlphaFoldDB" id="A0AA43XI06"/>
<evidence type="ECO:0000259" key="6">
    <source>
        <dbReference type="Pfam" id="PF00496"/>
    </source>
</evidence>
<feature type="domain" description="Solute-binding protein family 5" evidence="6">
    <location>
        <begin position="104"/>
        <end position="489"/>
    </location>
</feature>
<evidence type="ECO:0000313" key="7">
    <source>
        <dbReference type="EMBL" id="NBG87205.1"/>
    </source>
</evidence>
<protein>
    <submittedName>
        <fullName evidence="7">Peptide ABC transporter substrate-binding protein</fullName>
    </submittedName>
</protein>
<dbReference type="PANTHER" id="PTHR30290:SF10">
    <property type="entry name" value="PERIPLASMIC OLIGOPEPTIDE-BINDING PROTEIN-RELATED"/>
    <property type="match status" value="1"/>
</dbReference>
<dbReference type="SUPFAM" id="SSF53850">
    <property type="entry name" value="Periplasmic binding protein-like II"/>
    <property type="match status" value="1"/>
</dbReference>
<dbReference type="EMBL" id="SUMG01000001">
    <property type="protein sequence ID" value="NBG87205.1"/>
    <property type="molecule type" value="Genomic_DNA"/>
</dbReference>